<accession>A0AA86NP36</accession>
<sequence>MNIQVIEYQLRTQQQIVLFDQSVQQRIVQITRSVNSIGLDQQVYKIQLDNPSVSTSHCVFQLDTDRDVLIITDKSKNGTIIFQSDTEFTLNKQTFEVENFSNTPAKLMIRTGQTSYVINIWKSLDETQSFLEADFDEMGALEQLMQQLQNDTVSLTAKANSECEALNNESRIQVQKIELTDPDDSHLFSKPKSASSSFAKRQTRTAQMLTENDPEISVVTDPAQFIINYQEDADATPNISDLNTIIPASQTKKNYDFQKQIQPFKLEHAAVWIEGISFEQVTKLKSLKTKIQEDFDPCNVQFFFTTKFSKSTRLLMSMISGIPVLDAISIDKYEAGYQNVAFLLNPSIYDITDQLKDKVLLGLIKDNYKVYKLHYVSCYIQHYRLLISAKQLIVGQFSAKRDVVDQETLAELLHTCYFLAQFGPKIVLLLPKYLDYLFSVQVIEARQFKTLVRPVVGKTCSQRLQHHQKQAGGEFLMVTQQEVSFDFDARKIQVVQFEVFVRAALVGIGKVLD</sequence>
<dbReference type="SUPFAM" id="SSF49879">
    <property type="entry name" value="SMAD/FHA domain"/>
    <property type="match status" value="1"/>
</dbReference>
<name>A0AA86NP36_9EUKA</name>
<dbReference type="AlphaFoldDB" id="A0AA86NP36"/>
<dbReference type="Proteomes" id="UP001642409">
    <property type="component" value="Unassembled WGS sequence"/>
</dbReference>
<feature type="domain" description="FHA" evidence="2">
    <location>
        <begin position="28"/>
        <end position="81"/>
    </location>
</feature>
<reference evidence="3" key="1">
    <citation type="submission" date="2023-06" db="EMBL/GenBank/DDBJ databases">
        <authorList>
            <person name="Kurt Z."/>
        </authorList>
    </citation>
    <scope>NUCLEOTIDE SEQUENCE</scope>
</reference>
<dbReference type="PROSITE" id="PS50006">
    <property type="entry name" value="FHA_DOMAIN"/>
    <property type="match status" value="1"/>
</dbReference>
<dbReference type="Pfam" id="PF00498">
    <property type="entry name" value="FHA"/>
    <property type="match status" value="1"/>
</dbReference>
<dbReference type="CDD" id="cd00060">
    <property type="entry name" value="FHA"/>
    <property type="match status" value="1"/>
</dbReference>
<dbReference type="EMBL" id="CATOUU010000279">
    <property type="protein sequence ID" value="CAI9923134.1"/>
    <property type="molecule type" value="Genomic_DNA"/>
</dbReference>
<evidence type="ECO:0000256" key="1">
    <source>
        <dbReference type="SAM" id="Coils"/>
    </source>
</evidence>
<evidence type="ECO:0000313" key="4">
    <source>
        <dbReference type="EMBL" id="CAL5980183.1"/>
    </source>
</evidence>
<reference evidence="4 5" key="2">
    <citation type="submission" date="2024-07" db="EMBL/GenBank/DDBJ databases">
        <authorList>
            <person name="Akdeniz Z."/>
        </authorList>
    </citation>
    <scope>NUCLEOTIDE SEQUENCE [LARGE SCALE GENOMIC DNA]</scope>
</reference>
<dbReference type="InterPro" id="IPR000253">
    <property type="entry name" value="FHA_dom"/>
</dbReference>
<dbReference type="EMBL" id="CAXDID020000012">
    <property type="protein sequence ID" value="CAL5980183.1"/>
    <property type="molecule type" value="Genomic_DNA"/>
</dbReference>
<gene>
    <name evidence="3" type="ORF">HINF_LOCUS10779</name>
    <name evidence="4" type="ORF">HINF_LOCUS6045</name>
</gene>
<proteinExistence type="predicted"/>
<protein>
    <recommendedName>
        <fullName evidence="2">FHA domain-containing protein</fullName>
    </recommendedName>
</protein>
<evidence type="ECO:0000259" key="2">
    <source>
        <dbReference type="PROSITE" id="PS50006"/>
    </source>
</evidence>
<evidence type="ECO:0000313" key="5">
    <source>
        <dbReference type="Proteomes" id="UP001642409"/>
    </source>
</evidence>
<feature type="coiled-coil region" evidence="1">
    <location>
        <begin position="131"/>
        <end position="158"/>
    </location>
</feature>
<keyword evidence="5" id="KW-1185">Reference proteome</keyword>
<keyword evidence="1" id="KW-0175">Coiled coil</keyword>
<dbReference type="InterPro" id="IPR008984">
    <property type="entry name" value="SMAD_FHA_dom_sf"/>
</dbReference>
<comment type="caution">
    <text evidence="3">The sequence shown here is derived from an EMBL/GenBank/DDBJ whole genome shotgun (WGS) entry which is preliminary data.</text>
</comment>
<evidence type="ECO:0000313" key="3">
    <source>
        <dbReference type="EMBL" id="CAI9923134.1"/>
    </source>
</evidence>
<organism evidence="3">
    <name type="scientific">Hexamita inflata</name>
    <dbReference type="NCBI Taxonomy" id="28002"/>
    <lineage>
        <taxon>Eukaryota</taxon>
        <taxon>Metamonada</taxon>
        <taxon>Diplomonadida</taxon>
        <taxon>Hexamitidae</taxon>
        <taxon>Hexamitinae</taxon>
        <taxon>Hexamita</taxon>
    </lineage>
</organism>
<dbReference type="Gene3D" id="2.60.200.20">
    <property type="match status" value="1"/>
</dbReference>